<evidence type="ECO:0000256" key="3">
    <source>
        <dbReference type="ARBA" id="ARBA00023080"/>
    </source>
</evidence>
<keyword evidence="3 4" id="KW-0546">Nucleotide metabolism</keyword>
<dbReference type="Gene3D" id="3.90.950.10">
    <property type="match status" value="1"/>
</dbReference>
<dbReference type="Proteomes" id="UP000197424">
    <property type="component" value="Chromosome"/>
</dbReference>
<keyword evidence="2 4" id="KW-0378">Hydrolase</keyword>
<dbReference type="RefSeq" id="WP_088860070.1">
    <property type="nucleotide sequence ID" value="NZ_CP022115.1"/>
</dbReference>
<dbReference type="Pfam" id="PF02545">
    <property type="entry name" value="Maf"/>
    <property type="match status" value="1"/>
</dbReference>
<protein>
    <recommendedName>
        <fullName evidence="4">7-methyl-GTP pyrophosphatase</fullName>
        <shortName evidence="4">m(7)GTP pyrophosphatase</shortName>
        <ecNumber evidence="4">3.6.1.-</ecNumber>
    </recommendedName>
</protein>
<dbReference type="SUPFAM" id="SSF52972">
    <property type="entry name" value="ITPase-like"/>
    <property type="match status" value="1"/>
</dbReference>
<name>A0A248LF87_9NEIS</name>
<dbReference type="GO" id="GO:0009117">
    <property type="term" value="P:nucleotide metabolic process"/>
    <property type="evidence" value="ECO:0007669"/>
    <property type="project" value="UniProtKB-KW"/>
</dbReference>
<dbReference type="CDD" id="cd00555">
    <property type="entry name" value="Maf"/>
    <property type="match status" value="1"/>
</dbReference>
<evidence type="ECO:0000256" key="1">
    <source>
        <dbReference type="ARBA" id="ARBA00001968"/>
    </source>
</evidence>
<comment type="catalytic activity">
    <reaction evidence="4">
        <text>N(7)-methyl-GTP + H2O = N(7)-methyl-GMP + diphosphate + H(+)</text>
        <dbReference type="Rhea" id="RHEA:58744"/>
        <dbReference type="ChEBI" id="CHEBI:15377"/>
        <dbReference type="ChEBI" id="CHEBI:15378"/>
        <dbReference type="ChEBI" id="CHEBI:33019"/>
        <dbReference type="ChEBI" id="CHEBI:58285"/>
        <dbReference type="ChEBI" id="CHEBI:87133"/>
    </reaction>
</comment>
<dbReference type="PANTHER" id="PTHR43213">
    <property type="entry name" value="BIFUNCTIONAL DTTP/UTP PYROPHOSPHATASE/METHYLTRANSFERASE PROTEIN-RELATED"/>
    <property type="match status" value="1"/>
</dbReference>
<reference evidence="6" key="1">
    <citation type="submission" date="2017-06" db="EMBL/GenBank/DDBJ databases">
        <title>Whole genome sequence of Laribacter hongkongensis LHGZ1.</title>
        <authorList>
            <person name="Chen D."/>
            <person name="Wu H."/>
            <person name="Chen J."/>
        </authorList>
    </citation>
    <scope>NUCLEOTIDE SEQUENCE [LARGE SCALE GENOMIC DNA]</scope>
    <source>
        <strain evidence="6">LHGZ1</strain>
    </source>
</reference>
<evidence type="ECO:0000256" key="4">
    <source>
        <dbReference type="HAMAP-Rule" id="MF_00528"/>
    </source>
</evidence>
<comment type="subcellular location">
    <subcellularLocation>
        <location evidence="4">Cytoplasm</location>
    </subcellularLocation>
</comment>
<feature type="site" description="Important for substrate specificity" evidence="4">
    <location>
        <position position="154"/>
    </location>
</feature>
<dbReference type="EC" id="3.6.1.-" evidence="4"/>
<dbReference type="HAMAP" id="MF_00528">
    <property type="entry name" value="Maf"/>
    <property type="match status" value="1"/>
</dbReference>
<dbReference type="PIRSF" id="PIRSF006305">
    <property type="entry name" value="Maf"/>
    <property type="match status" value="1"/>
</dbReference>
<evidence type="ECO:0000313" key="5">
    <source>
        <dbReference type="EMBL" id="ASJ23397.1"/>
    </source>
</evidence>
<evidence type="ECO:0000256" key="2">
    <source>
        <dbReference type="ARBA" id="ARBA00022801"/>
    </source>
</evidence>
<dbReference type="PANTHER" id="PTHR43213:SF5">
    <property type="entry name" value="BIFUNCTIONAL DTTP_UTP PYROPHOSPHATASE_METHYLTRANSFERASE PROTEIN-RELATED"/>
    <property type="match status" value="1"/>
</dbReference>
<dbReference type="GO" id="GO:0005737">
    <property type="term" value="C:cytoplasm"/>
    <property type="evidence" value="ECO:0007669"/>
    <property type="project" value="UniProtKB-SubCell"/>
</dbReference>
<feature type="site" description="Important for substrate specificity" evidence="4">
    <location>
        <position position="69"/>
    </location>
</feature>
<dbReference type="OrthoDB" id="9813694at2"/>
<comment type="similarity">
    <text evidence="4">Belongs to the Maf family. YceF subfamily.</text>
</comment>
<comment type="cofactor">
    <cofactor evidence="1 4">
        <name>a divalent metal cation</name>
        <dbReference type="ChEBI" id="CHEBI:60240"/>
    </cofactor>
</comment>
<feature type="site" description="Important for substrate specificity" evidence="4">
    <location>
        <position position="11"/>
    </location>
</feature>
<keyword evidence="4" id="KW-0963">Cytoplasm</keyword>
<sequence>MRLVLASTSRFRREMLSRLGLPFEALAPVCDETPLPGESALDTACRLARIKARSLGERCPDALIIGSDQVALLDGEQLGKPGSVPAAIEMLRRTRGRELVFHTALALYDARCDVLRERVDITTVRMRNLTDGQIAAYLEREPDAIHCAGGCMSEKLGGALIARIDSTDPNALIGLPFFDLVDLLLEAGVEVL</sequence>
<dbReference type="NCBIfam" id="TIGR00172">
    <property type="entry name" value="maf"/>
    <property type="match status" value="1"/>
</dbReference>
<dbReference type="InterPro" id="IPR029001">
    <property type="entry name" value="ITPase-like_fam"/>
</dbReference>
<evidence type="ECO:0000313" key="6">
    <source>
        <dbReference type="Proteomes" id="UP000197424"/>
    </source>
</evidence>
<dbReference type="GO" id="GO:0047429">
    <property type="term" value="F:nucleoside triphosphate diphosphatase activity"/>
    <property type="evidence" value="ECO:0007669"/>
    <property type="project" value="InterPro"/>
</dbReference>
<feature type="active site" description="Proton acceptor" evidence="4">
    <location>
        <position position="68"/>
    </location>
</feature>
<proteinExistence type="inferred from homology"/>
<dbReference type="AlphaFoldDB" id="A0A248LF87"/>
<accession>A0A248LF87</accession>
<organism evidence="5 6">
    <name type="scientific">Laribacter hongkongensis</name>
    <dbReference type="NCBI Taxonomy" id="168471"/>
    <lineage>
        <taxon>Bacteria</taxon>
        <taxon>Pseudomonadati</taxon>
        <taxon>Pseudomonadota</taxon>
        <taxon>Betaproteobacteria</taxon>
        <taxon>Neisseriales</taxon>
        <taxon>Aquaspirillaceae</taxon>
        <taxon>Laribacter</taxon>
    </lineage>
</organism>
<dbReference type="InterPro" id="IPR003697">
    <property type="entry name" value="Maf-like"/>
</dbReference>
<comment type="function">
    <text evidence="4">Nucleoside triphosphate pyrophosphatase that hydrolyzes 7-methyl-GTP (m(7)GTP). May have a dual role in cell division arrest and in preventing the incorporation of modified nucleotides into cellular nucleic acids.</text>
</comment>
<gene>
    <name evidence="5" type="ORF">LHGZ1_0566</name>
</gene>
<comment type="caution">
    <text evidence="4">Lacks conserved residue(s) required for the propagation of feature annotation.</text>
</comment>
<dbReference type="EMBL" id="CP022115">
    <property type="protein sequence ID" value="ASJ23397.1"/>
    <property type="molecule type" value="Genomic_DNA"/>
</dbReference>